<protein>
    <submittedName>
        <fullName evidence="2">Uncharacterized protein</fullName>
    </submittedName>
</protein>
<feature type="transmembrane region" description="Helical" evidence="1">
    <location>
        <begin position="47"/>
        <end position="66"/>
    </location>
</feature>
<evidence type="ECO:0000313" key="3">
    <source>
        <dbReference type="Proteomes" id="UP000279029"/>
    </source>
</evidence>
<proteinExistence type="predicted"/>
<keyword evidence="1" id="KW-0472">Membrane</keyword>
<feature type="transmembrane region" description="Helical" evidence="1">
    <location>
        <begin position="7"/>
        <end position="35"/>
    </location>
</feature>
<accession>A0A3P7PD92</accession>
<keyword evidence="1" id="KW-1133">Transmembrane helix</keyword>
<evidence type="ECO:0000313" key="2">
    <source>
        <dbReference type="EMBL" id="VDN46848.1"/>
    </source>
</evidence>
<feature type="transmembrane region" description="Helical" evidence="1">
    <location>
        <begin position="124"/>
        <end position="144"/>
    </location>
</feature>
<gene>
    <name evidence="2" type="ORF">PATL70BA_0972</name>
</gene>
<dbReference type="AlphaFoldDB" id="A0A3P7PD92"/>
<dbReference type="EMBL" id="LR130778">
    <property type="protein sequence ID" value="VDN46848.1"/>
    <property type="molecule type" value="Genomic_DNA"/>
</dbReference>
<dbReference type="Proteomes" id="UP000279029">
    <property type="component" value="Chromosome"/>
</dbReference>
<name>A0A3P7PD92_9FIRM</name>
<sequence length="155" mass="17028">MYNDGGAILALFGGFMFLFLLIGIANYVLMAIGLMKMAQNQGIENPWLAWVPVGNIYIIGKLIRTIEFGANKYEKAEMILLIGFAATVVLGAIPLIGTLISLAYMVLSFMCMFKLYKMYAAESATLYLILSIVFAIIAPGIILFKIKDNTPVEVV</sequence>
<organism evidence="2 3">
    <name type="scientific">Petrocella atlantisensis</name>
    <dbReference type="NCBI Taxonomy" id="2173034"/>
    <lineage>
        <taxon>Bacteria</taxon>
        <taxon>Bacillati</taxon>
        <taxon>Bacillota</taxon>
        <taxon>Clostridia</taxon>
        <taxon>Lachnospirales</taxon>
        <taxon>Vallitaleaceae</taxon>
        <taxon>Petrocella</taxon>
    </lineage>
</organism>
<feature type="transmembrane region" description="Helical" evidence="1">
    <location>
        <begin position="78"/>
        <end position="104"/>
    </location>
</feature>
<dbReference type="OrthoDB" id="2881369at2"/>
<evidence type="ECO:0000256" key="1">
    <source>
        <dbReference type="SAM" id="Phobius"/>
    </source>
</evidence>
<keyword evidence="1" id="KW-0812">Transmembrane</keyword>
<keyword evidence="3" id="KW-1185">Reference proteome</keyword>
<dbReference type="KEGG" id="cbar:PATL70BA_0972"/>
<dbReference type="RefSeq" id="WP_125136282.1">
    <property type="nucleotide sequence ID" value="NZ_LR130778.1"/>
</dbReference>
<reference evidence="2 3" key="1">
    <citation type="submission" date="2018-09" db="EMBL/GenBank/DDBJ databases">
        <authorList>
            <person name="Postec A."/>
        </authorList>
    </citation>
    <scope>NUCLEOTIDE SEQUENCE [LARGE SCALE GENOMIC DNA]</scope>
    <source>
        <strain evidence="2">70B-A</strain>
    </source>
</reference>